<keyword evidence="7 8" id="KW-0472">Membrane</keyword>
<dbReference type="Pfam" id="PF00005">
    <property type="entry name" value="ABC_tran"/>
    <property type="match status" value="1"/>
</dbReference>
<dbReference type="EMBL" id="CADIKI010000026">
    <property type="protein sequence ID" value="CAB3808331.1"/>
    <property type="molecule type" value="Genomic_DNA"/>
</dbReference>
<keyword evidence="5 8" id="KW-0067">ATP-binding</keyword>
<evidence type="ECO:0000313" key="12">
    <source>
        <dbReference type="Proteomes" id="UP000494252"/>
    </source>
</evidence>
<dbReference type="Pfam" id="PF08402">
    <property type="entry name" value="TOBE_2"/>
    <property type="match status" value="1"/>
</dbReference>
<dbReference type="AlphaFoldDB" id="A0A6J5GY31"/>
<dbReference type="PROSITE" id="PS50893">
    <property type="entry name" value="ABC_TRANSPORTER_2"/>
    <property type="match status" value="1"/>
</dbReference>
<dbReference type="InterPro" id="IPR017871">
    <property type="entry name" value="ABC_transporter-like_CS"/>
</dbReference>
<evidence type="ECO:0000256" key="3">
    <source>
        <dbReference type="ARBA" id="ARBA00022519"/>
    </source>
</evidence>
<dbReference type="PANTHER" id="PTHR42781:SF5">
    <property type="entry name" value="PUTRESCINE TRANSPORT ATP-BINDING PROTEIN POTG"/>
    <property type="match status" value="1"/>
</dbReference>
<comment type="catalytic activity">
    <reaction evidence="8">
        <text>ATP + H2O + polyamine-[polyamine-binding protein]Side 1 = ADP + phosphate + polyamineSide 2 + [polyamine-binding protein]Side 1.</text>
        <dbReference type="EC" id="7.6.2.11"/>
    </reaction>
</comment>
<dbReference type="Proteomes" id="UP000494252">
    <property type="component" value="Unassembled WGS sequence"/>
</dbReference>
<dbReference type="GO" id="GO:0043190">
    <property type="term" value="C:ATP-binding cassette (ABC) transporter complex"/>
    <property type="evidence" value="ECO:0007669"/>
    <property type="project" value="InterPro"/>
</dbReference>
<keyword evidence="3" id="KW-0997">Cell inner membrane</keyword>
<dbReference type="SUPFAM" id="SSF52540">
    <property type="entry name" value="P-loop containing nucleoside triphosphate hydrolases"/>
    <property type="match status" value="1"/>
</dbReference>
<proteinExistence type="inferred from homology"/>
<evidence type="ECO:0000256" key="6">
    <source>
        <dbReference type="ARBA" id="ARBA00022967"/>
    </source>
</evidence>
<name>A0A6J5GY31_9BURK</name>
<gene>
    <name evidence="11" type="primary">potA_6</name>
    <name evidence="8" type="synonym">potA</name>
    <name evidence="11" type="ORF">LMG27177_06533</name>
</gene>
<evidence type="ECO:0000256" key="9">
    <source>
        <dbReference type="SAM" id="MobiDB-lite"/>
    </source>
</evidence>
<evidence type="ECO:0000256" key="1">
    <source>
        <dbReference type="ARBA" id="ARBA00022448"/>
    </source>
</evidence>
<dbReference type="SUPFAM" id="SSF50331">
    <property type="entry name" value="MOP-like"/>
    <property type="match status" value="1"/>
</dbReference>
<dbReference type="InterPro" id="IPR013611">
    <property type="entry name" value="Transp-assoc_OB_typ2"/>
</dbReference>
<dbReference type="InterPro" id="IPR027417">
    <property type="entry name" value="P-loop_NTPase"/>
</dbReference>
<dbReference type="InterPro" id="IPR008995">
    <property type="entry name" value="Mo/tungstate-bd_C_term_dom"/>
</dbReference>
<dbReference type="GO" id="GO:0016887">
    <property type="term" value="F:ATP hydrolysis activity"/>
    <property type="evidence" value="ECO:0007669"/>
    <property type="project" value="InterPro"/>
</dbReference>
<dbReference type="PROSITE" id="PS00211">
    <property type="entry name" value="ABC_TRANSPORTER_1"/>
    <property type="match status" value="1"/>
</dbReference>
<dbReference type="Gene3D" id="3.40.50.300">
    <property type="entry name" value="P-loop containing nucleotide triphosphate hydrolases"/>
    <property type="match status" value="1"/>
</dbReference>
<evidence type="ECO:0000256" key="4">
    <source>
        <dbReference type="ARBA" id="ARBA00022741"/>
    </source>
</evidence>
<keyword evidence="1 8" id="KW-0813">Transport</keyword>
<dbReference type="GO" id="GO:0015847">
    <property type="term" value="P:putrescine transport"/>
    <property type="evidence" value="ECO:0007669"/>
    <property type="project" value="UniProtKB-ARBA"/>
</dbReference>
<dbReference type="GO" id="GO:0005524">
    <property type="term" value="F:ATP binding"/>
    <property type="evidence" value="ECO:0007669"/>
    <property type="project" value="UniProtKB-KW"/>
</dbReference>
<feature type="region of interest" description="Disordered" evidence="9">
    <location>
        <begin position="1"/>
        <end position="26"/>
    </location>
</feature>
<dbReference type="PANTHER" id="PTHR42781">
    <property type="entry name" value="SPERMIDINE/PUTRESCINE IMPORT ATP-BINDING PROTEIN POTA"/>
    <property type="match status" value="1"/>
</dbReference>
<reference evidence="11 12" key="1">
    <citation type="submission" date="2020-04" db="EMBL/GenBank/DDBJ databases">
        <authorList>
            <person name="De Canck E."/>
        </authorList>
    </citation>
    <scope>NUCLEOTIDE SEQUENCE [LARGE SCALE GENOMIC DNA]</scope>
    <source>
        <strain evidence="11 12">LMG 27177</strain>
    </source>
</reference>
<sequence>MMSSDQSGAVAGAAAPSRGQGAVTGAGAGAGTGDAADHFIQIVDVVKKFGETVAVKEVNLSVKKGELFALLGSSGCGKSTLLRMMAGLETVTSGKILIDGEDLAQWPPYRRPVNMMFQSYALFPHMTVEANVAFGLKQEGVPKAELKERVQTALDLVQMGRFAKRKPHQLSGGQQQRVALARSLVKRPKLLLLDEPMSALDKQIRQRTQIELVNILDQVGVTCMMVTHDQEEAMTMADRLAVMSEGQIVQLGTPHEVYEYPNSRFSAEFIGSTNLFEGHTVEDEPDYVFIETPDLPCRLYVSHGITGPLGMPVTISVRPERIALTRKPPEGAYNWGKGVVTNIAYMGGYSLYHVKLDGGKTVIANVTSLALTEIDPPTWGDEVYVRWSASAGVVLTS</sequence>
<accession>A0A6J5GY31</accession>
<organism evidence="11 12">
    <name type="scientific">Paraburkholderia fynbosensis</name>
    <dbReference type="NCBI Taxonomy" id="1200993"/>
    <lineage>
        <taxon>Bacteria</taxon>
        <taxon>Pseudomonadati</taxon>
        <taxon>Pseudomonadota</taxon>
        <taxon>Betaproteobacteria</taxon>
        <taxon>Burkholderiales</taxon>
        <taxon>Burkholderiaceae</taxon>
        <taxon>Paraburkholderia</taxon>
    </lineage>
</organism>
<dbReference type="InterPro" id="IPR005893">
    <property type="entry name" value="PotA-like"/>
</dbReference>
<evidence type="ECO:0000256" key="7">
    <source>
        <dbReference type="ARBA" id="ARBA00023136"/>
    </source>
</evidence>
<keyword evidence="2 8" id="KW-1003">Cell membrane</keyword>
<evidence type="ECO:0000256" key="8">
    <source>
        <dbReference type="RuleBase" id="RU364083"/>
    </source>
</evidence>
<evidence type="ECO:0000256" key="2">
    <source>
        <dbReference type="ARBA" id="ARBA00022475"/>
    </source>
</evidence>
<dbReference type="InterPro" id="IPR003593">
    <property type="entry name" value="AAA+_ATPase"/>
</dbReference>
<protein>
    <recommendedName>
        <fullName evidence="8">Spermidine/putrescine import ATP-binding protein PotA</fullName>
        <ecNumber evidence="8">7.6.2.11</ecNumber>
    </recommendedName>
</protein>
<dbReference type="NCBIfam" id="TIGR01187">
    <property type="entry name" value="potA"/>
    <property type="match status" value="1"/>
</dbReference>
<feature type="domain" description="ABC transporter" evidence="10">
    <location>
        <begin position="40"/>
        <end position="270"/>
    </location>
</feature>
<dbReference type="SMART" id="SM00382">
    <property type="entry name" value="AAA"/>
    <property type="match status" value="1"/>
</dbReference>
<dbReference type="EC" id="7.6.2.11" evidence="8"/>
<comment type="function">
    <text evidence="8">Part of the ABC transporter complex PotABCD involved in spermidine/putrescine import. Responsible for energy coupling to the transport system.</text>
</comment>
<comment type="similarity">
    <text evidence="8">Belongs to the ABC transporter superfamily. Spermidine/putrescine importer (TC 3.A.1.11.1) family.</text>
</comment>
<keyword evidence="6 8" id="KW-1278">Translocase</keyword>
<dbReference type="GO" id="GO:0015417">
    <property type="term" value="F:ABC-type polyamine transporter activity"/>
    <property type="evidence" value="ECO:0007669"/>
    <property type="project" value="UniProtKB-EC"/>
</dbReference>
<dbReference type="InterPro" id="IPR003439">
    <property type="entry name" value="ABC_transporter-like_ATP-bd"/>
</dbReference>
<keyword evidence="4 8" id="KW-0547">Nucleotide-binding</keyword>
<dbReference type="FunFam" id="3.40.50.300:FF:000133">
    <property type="entry name" value="Spermidine/putrescine import ATP-binding protein PotA"/>
    <property type="match status" value="1"/>
</dbReference>
<dbReference type="InterPro" id="IPR050093">
    <property type="entry name" value="ABC_SmlMolc_Importer"/>
</dbReference>
<comment type="subunit">
    <text evidence="8">The complex is composed of two ATP-binding proteins (PotA), two transmembrane proteins (PotB and PotC) and a solute-binding protein (PotD).</text>
</comment>
<evidence type="ECO:0000256" key="5">
    <source>
        <dbReference type="ARBA" id="ARBA00022840"/>
    </source>
</evidence>
<dbReference type="RefSeq" id="WP_425497521.1">
    <property type="nucleotide sequence ID" value="NZ_CADIKI010000026.1"/>
</dbReference>
<evidence type="ECO:0000259" key="10">
    <source>
        <dbReference type="PROSITE" id="PS50893"/>
    </source>
</evidence>
<keyword evidence="12" id="KW-1185">Reference proteome</keyword>
<evidence type="ECO:0000313" key="11">
    <source>
        <dbReference type="EMBL" id="CAB3808331.1"/>
    </source>
</evidence>
<dbReference type="Gene3D" id="2.40.50.100">
    <property type="match status" value="1"/>
</dbReference>